<sequence length="527" mass="61031">MDIADEDIDATIEKMKLKHAEVIGSESSYGGSVHYLDVYAHTETHVKNEVNEYEGSDSYEGTQMAGTTEITKKQVFQCTECDDVFQMRDDLMKHIDTHFDIETFSTDIVRNKKKRDKNNNRGKSKKNVRCKLCSYKCTNKGRLKDHMTIHSDEKPFSCDQCDFRTKHKLSLKLHTENKHGINKLLHEQIFNCIGHGCNFETKSVTEITEHIDTHDEIQKSVMCPNCEFTGYTKEHMKAHMRSHKNEKIFKCTYPDCDYRVARKGSFQTHLKIHTGEKPHQCPYCEHRCVSKTKLRYHITIHSDKKPYHCDLCDYKCALKDGLNKHKRSHTKPFKCLQCSFRCAEKPYLNQHMLKHTGEKPFACHRCDFRAVSKILLNSHLLVHSTEKPYACDYCSYATNRKQELTRHVERRHSTDKPHRCECCPYATSQKRELNRHIERMHNELRPAQRRPQAPRQPRGGGPRQPRAAPRPPKIQPNEAPPEAVLPQQSSFGPGSFGMTMPPAMGQMGHMPFGGYQFPHNAHGVFYG</sequence>
<evidence type="ECO:0000313" key="12">
    <source>
        <dbReference type="EMBL" id="CAL4104610.1"/>
    </source>
</evidence>
<evidence type="ECO:0000256" key="7">
    <source>
        <dbReference type="ARBA" id="ARBA00023163"/>
    </source>
</evidence>
<dbReference type="InterPro" id="IPR036236">
    <property type="entry name" value="Znf_C2H2_sf"/>
</dbReference>
<evidence type="ECO:0000256" key="3">
    <source>
        <dbReference type="ARBA" id="ARBA00022737"/>
    </source>
</evidence>
<evidence type="ECO:0000256" key="5">
    <source>
        <dbReference type="ARBA" id="ARBA00022833"/>
    </source>
</evidence>
<feature type="region of interest" description="Disordered" evidence="10">
    <location>
        <begin position="441"/>
        <end position="499"/>
    </location>
</feature>
<comment type="caution">
    <text evidence="12">The sequence shown here is derived from an EMBL/GenBank/DDBJ whole genome shotgun (WGS) entry which is preliminary data.</text>
</comment>
<evidence type="ECO:0000256" key="1">
    <source>
        <dbReference type="ARBA" id="ARBA00004123"/>
    </source>
</evidence>
<dbReference type="SUPFAM" id="SSF57667">
    <property type="entry name" value="beta-beta-alpha zinc fingers"/>
    <property type="match status" value="5"/>
</dbReference>
<dbReference type="PROSITE" id="PS00028">
    <property type="entry name" value="ZINC_FINGER_C2H2_1"/>
    <property type="match status" value="6"/>
</dbReference>
<keyword evidence="3" id="KW-0677">Repeat</keyword>
<feature type="compositionally biased region" description="Low complexity" evidence="10">
    <location>
        <begin position="449"/>
        <end position="467"/>
    </location>
</feature>
<keyword evidence="7" id="KW-0804">Transcription</keyword>
<feature type="domain" description="C2H2-type" evidence="11">
    <location>
        <begin position="76"/>
        <end position="103"/>
    </location>
</feature>
<dbReference type="InterPro" id="IPR050636">
    <property type="entry name" value="C2H2-ZF_domain-containing"/>
</dbReference>
<dbReference type="GO" id="GO:0005634">
    <property type="term" value="C:nucleus"/>
    <property type="evidence" value="ECO:0007669"/>
    <property type="project" value="UniProtKB-SubCell"/>
</dbReference>
<feature type="domain" description="C2H2-type" evidence="11">
    <location>
        <begin position="279"/>
        <end position="306"/>
    </location>
</feature>
<dbReference type="GO" id="GO:0008270">
    <property type="term" value="F:zinc ion binding"/>
    <property type="evidence" value="ECO:0007669"/>
    <property type="project" value="UniProtKB-KW"/>
</dbReference>
<keyword evidence="5" id="KW-0862">Zinc</keyword>
<reference evidence="12 13" key="1">
    <citation type="submission" date="2024-05" db="EMBL/GenBank/DDBJ databases">
        <authorList>
            <person name="Wallberg A."/>
        </authorList>
    </citation>
    <scope>NUCLEOTIDE SEQUENCE [LARGE SCALE GENOMIC DNA]</scope>
</reference>
<keyword evidence="4 9" id="KW-0863">Zinc-finger</keyword>
<evidence type="ECO:0000256" key="6">
    <source>
        <dbReference type="ARBA" id="ARBA00023015"/>
    </source>
</evidence>
<keyword evidence="8" id="KW-0539">Nucleus</keyword>
<keyword evidence="13" id="KW-1185">Reference proteome</keyword>
<dbReference type="Gene3D" id="3.30.160.60">
    <property type="entry name" value="Classic Zinc Finger"/>
    <property type="match status" value="11"/>
</dbReference>
<dbReference type="SMART" id="SM00355">
    <property type="entry name" value="ZnF_C2H2"/>
    <property type="match status" value="12"/>
</dbReference>
<dbReference type="Pfam" id="PF13909">
    <property type="entry name" value="zf-H2C2_5"/>
    <property type="match status" value="2"/>
</dbReference>
<organism evidence="12 13">
    <name type="scientific">Meganyctiphanes norvegica</name>
    <name type="common">Northern krill</name>
    <name type="synonym">Thysanopoda norvegica</name>
    <dbReference type="NCBI Taxonomy" id="48144"/>
    <lineage>
        <taxon>Eukaryota</taxon>
        <taxon>Metazoa</taxon>
        <taxon>Ecdysozoa</taxon>
        <taxon>Arthropoda</taxon>
        <taxon>Crustacea</taxon>
        <taxon>Multicrustacea</taxon>
        <taxon>Malacostraca</taxon>
        <taxon>Eumalacostraca</taxon>
        <taxon>Eucarida</taxon>
        <taxon>Euphausiacea</taxon>
        <taxon>Euphausiidae</taxon>
        <taxon>Meganyctiphanes</taxon>
    </lineage>
</organism>
<dbReference type="PANTHER" id="PTHR47772">
    <property type="entry name" value="ZINC FINGER PROTEIN 200"/>
    <property type="match status" value="1"/>
</dbReference>
<dbReference type="PROSITE" id="PS50157">
    <property type="entry name" value="ZINC_FINGER_C2H2_2"/>
    <property type="match status" value="10"/>
</dbReference>
<evidence type="ECO:0000256" key="8">
    <source>
        <dbReference type="ARBA" id="ARBA00023242"/>
    </source>
</evidence>
<evidence type="ECO:0000313" key="13">
    <source>
        <dbReference type="Proteomes" id="UP001497623"/>
    </source>
</evidence>
<protein>
    <recommendedName>
        <fullName evidence="11">C2H2-type domain-containing protein</fullName>
    </recommendedName>
</protein>
<evidence type="ECO:0000259" key="11">
    <source>
        <dbReference type="PROSITE" id="PS50157"/>
    </source>
</evidence>
<feature type="domain" description="C2H2-type" evidence="11">
    <location>
        <begin position="389"/>
        <end position="417"/>
    </location>
</feature>
<dbReference type="Proteomes" id="UP001497623">
    <property type="component" value="Unassembled WGS sequence"/>
</dbReference>
<feature type="domain" description="C2H2-type" evidence="11">
    <location>
        <begin position="361"/>
        <end position="388"/>
    </location>
</feature>
<keyword evidence="2" id="KW-0479">Metal-binding</keyword>
<proteinExistence type="predicted"/>
<feature type="domain" description="C2H2-type" evidence="11">
    <location>
        <begin position="418"/>
        <end position="446"/>
    </location>
</feature>
<evidence type="ECO:0000256" key="2">
    <source>
        <dbReference type="ARBA" id="ARBA00022723"/>
    </source>
</evidence>
<evidence type="ECO:0000256" key="9">
    <source>
        <dbReference type="PROSITE-ProRule" id="PRU00042"/>
    </source>
</evidence>
<evidence type="ECO:0000256" key="4">
    <source>
        <dbReference type="ARBA" id="ARBA00022771"/>
    </source>
</evidence>
<feature type="domain" description="C2H2-type" evidence="11">
    <location>
        <begin position="221"/>
        <end position="248"/>
    </location>
</feature>
<evidence type="ECO:0000256" key="10">
    <source>
        <dbReference type="SAM" id="MobiDB-lite"/>
    </source>
</evidence>
<feature type="domain" description="C2H2-type" evidence="11">
    <location>
        <begin position="128"/>
        <end position="155"/>
    </location>
</feature>
<dbReference type="PANTHER" id="PTHR47772:SF13">
    <property type="entry name" value="GASTRULA ZINC FINGER PROTEIN XLCGF49.1-LIKE-RELATED"/>
    <property type="match status" value="1"/>
</dbReference>
<keyword evidence="6" id="KW-0805">Transcription regulation</keyword>
<feature type="domain" description="C2H2-type" evidence="11">
    <location>
        <begin position="307"/>
        <end position="334"/>
    </location>
</feature>
<accession>A0AAV2R0U3</accession>
<dbReference type="AlphaFoldDB" id="A0AAV2R0U3"/>
<feature type="domain" description="C2H2-type" evidence="11">
    <location>
        <begin position="249"/>
        <end position="278"/>
    </location>
</feature>
<name>A0AAV2R0U3_MEGNR</name>
<feature type="domain" description="C2H2-type" evidence="11">
    <location>
        <begin position="333"/>
        <end position="360"/>
    </location>
</feature>
<gene>
    <name evidence="12" type="ORF">MNOR_LOCUS17815</name>
</gene>
<dbReference type="Pfam" id="PF00096">
    <property type="entry name" value="zf-C2H2"/>
    <property type="match status" value="1"/>
</dbReference>
<comment type="subcellular location">
    <subcellularLocation>
        <location evidence="1">Nucleus</location>
    </subcellularLocation>
</comment>
<dbReference type="EMBL" id="CAXKWB010012435">
    <property type="protein sequence ID" value="CAL4104610.1"/>
    <property type="molecule type" value="Genomic_DNA"/>
</dbReference>
<dbReference type="InterPro" id="IPR013087">
    <property type="entry name" value="Znf_C2H2_type"/>
</dbReference>